<keyword evidence="5" id="KW-1185">Reference proteome</keyword>
<accession>A0ABS2NT88</accession>
<dbReference type="CDD" id="cd02440">
    <property type="entry name" value="AdoMet_MTases"/>
    <property type="match status" value="1"/>
</dbReference>
<gene>
    <name evidence="4" type="ORF">JOC73_002760</name>
</gene>
<sequence>MHSEKVKRNERLEGIFNRVAANYDSIGPNYFTYFGQKLVEYATIKEESTLLDVACGKGASLFPASHSVGEKGHIIGIDFSQEMINETQLQIHKQNLCNAKLIQMDAELLDFPDNYFDNVLCGLAITFFSNPISSVEEMYRVLKDGGKLGLSTWKQREQRGVLDKAYSKAFPEIQQKKSVNVSSRPDFGSIEGIERILKNAGFRNIDIIVEEKTFYYNNEEEWWQEQWTNATRGFFEHIDTIGPDALNKFKETAFNVINEHKDAQGIRFDAKVLISFGYK</sequence>
<protein>
    <submittedName>
        <fullName evidence="4">Ubiquinone/menaquinone biosynthesis C-methylase UbiE</fullName>
    </submittedName>
</protein>
<keyword evidence="3" id="KW-0949">S-adenosyl-L-methionine</keyword>
<keyword evidence="2" id="KW-0808">Transferase</keyword>
<evidence type="ECO:0000256" key="3">
    <source>
        <dbReference type="ARBA" id="ARBA00022691"/>
    </source>
</evidence>
<dbReference type="Pfam" id="PF01209">
    <property type="entry name" value="Ubie_methyltran"/>
    <property type="match status" value="1"/>
</dbReference>
<keyword evidence="1" id="KW-0489">Methyltransferase</keyword>
<dbReference type="InterPro" id="IPR029063">
    <property type="entry name" value="SAM-dependent_MTases_sf"/>
</dbReference>
<dbReference type="EMBL" id="JAFBEE010000026">
    <property type="protein sequence ID" value="MBM7616184.1"/>
    <property type="molecule type" value="Genomic_DNA"/>
</dbReference>
<dbReference type="SUPFAM" id="SSF53335">
    <property type="entry name" value="S-adenosyl-L-methionine-dependent methyltransferases"/>
    <property type="match status" value="1"/>
</dbReference>
<proteinExistence type="predicted"/>
<evidence type="ECO:0000256" key="1">
    <source>
        <dbReference type="ARBA" id="ARBA00022603"/>
    </source>
</evidence>
<dbReference type="Gene3D" id="3.40.50.150">
    <property type="entry name" value="Vaccinia Virus protein VP39"/>
    <property type="match status" value="1"/>
</dbReference>
<evidence type="ECO:0000313" key="4">
    <source>
        <dbReference type="EMBL" id="MBM7616184.1"/>
    </source>
</evidence>
<dbReference type="PANTHER" id="PTHR43591">
    <property type="entry name" value="METHYLTRANSFERASE"/>
    <property type="match status" value="1"/>
</dbReference>
<comment type="caution">
    <text evidence="4">The sequence shown here is derived from an EMBL/GenBank/DDBJ whole genome shotgun (WGS) entry which is preliminary data.</text>
</comment>
<organism evidence="4 5">
    <name type="scientific">Alkaliphilus hydrothermalis</name>
    <dbReference type="NCBI Taxonomy" id="1482730"/>
    <lineage>
        <taxon>Bacteria</taxon>
        <taxon>Bacillati</taxon>
        <taxon>Bacillota</taxon>
        <taxon>Clostridia</taxon>
        <taxon>Peptostreptococcales</taxon>
        <taxon>Natronincolaceae</taxon>
        <taxon>Alkaliphilus</taxon>
    </lineage>
</organism>
<dbReference type="PROSITE" id="PS51608">
    <property type="entry name" value="SAM_MT_UBIE"/>
    <property type="match status" value="1"/>
</dbReference>
<evidence type="ECO:0000313" key="5">
    <source>
        <dbReference type="Proteomes" id="UP001314796"/>
    </source>
</evidence>
<evidence type="ECO:0000256" key="2">
    <source>
        <dbReference type="ARBA" id="ARBA00022679"/>
    </source>
</evidence>
<reference evidence="4 5" key="1">
    <citation type="submission" date="2021-01" db="EMBL/GenBank/DDBJ databases">
        <title>Genomic Encyclopedia of Type Strains, Phase IV (KMG-IV): sequencing the most valuable type-strain genomes for metagenomic binning, comparative biology and taxonomic classification.</title>
        <authorList>
            <person name="Goeker M."/>
        </authorList>
    </citation>
    <scope>NUCLEOTIDE SEQUENCE [LARGE SCALE GENOMIC DNA]</scope>
    <source>
        <strain evidence="4 5">DSM 25890</strain>
    </source>
</reference>
<dbReference type="RefSeq" id="WP_204404152.1">
    <property type="nucleotide sequence ID" value="NZ_JAFBEE010000026.1"/>
</dbReference>
<name>A0ABS2NT88_9FIRM</name>
<keyword evidence="4" id="KW-0830">Ubiquinone</keyword>
<dbReference type="InterPro" id="IPR004033">
    <property type="entry name" value="UbiE/COQ5_MeTrFase"/>
</dbReference>
<dbReference type="Proteomes" id="UP001314796">
    <property type="component" value="Unassembled WGS sequence"/>
</dbReference>
<dbReference type="PANTHER" id="PTHR43591:SF24">
    <property type="entry name" value="2-METHOXY-6-POLYPRENYL-1,4-BENZOQUINOL METHYLASE, MITOCHONDRIAL"/>
    <property type="match status" value="1"/>
</dbReference>